<dbReference type="PROSITE" id="PS50022">
    <property type="entry name" value="FA58C_3"/>
    <property type="match status" value="1"/>
</dbReference>
<dbReference type="InterPro" id="IPR008979">
    <property type="entry name" value="Galactose-bd-like_sf"/>
</dbReference>
<dbReference type="SUPFAM" id="SSF49785">
    <property type="entry name" value="Galactose-binding domain-like"/>
    <property type="match status" value="1"/>
</dbReference>
<dbReference type="GO" id="GO:0016829">
    <property type="term" value="F:lyase activity"/>
    <property type="evidence" value="ECO:0007669"/>
    <property type="project" value="UniProtKB-KW"/>
</dbReference>
<reference evidence="4 5" key="1">
    <citation type="submission" date="2023-09" db="EMBL/GenBank/DDBJ databases">
        <authorList>
            <person name="Rey-Velasco X."/>
        </authorList>
    </citation>
    <scope>NUCLEOTIDE SEQUENCE [LARGE SCALE GENOMIC DNA]</scope>
    <source>
        <strain evidence="4 5">W431</strain>
    </source>
</reference>
<evidence type="ECO:0000256" key="2">
    <source>
        <dbReference type="SAM" id="SignalP"/>
    </source>
</evidence>
<dbReference type="RefSeq" id="WP_311577555.1">
    <property type="nucleotide sequence ID" value="NZ_JAVRIF010000002.1"/>
</dbReference>
<proteinExistence type="predicted"/>
<keyword evidence="4" id="KW-0456">Lyase</keyword>
<dbReference type="Pfam" id="PF08787">
    <property type="entry name" value="Alginate_lyase2"/>
    <property type="match status" value="1"/>
</dbReference>
<dbReference type="InterPro" id="IPR014895">
    <property type="entry name" value="Alginate_lyase_2"/>
</dbReference>
<dbReference type="Gene3D" id="2.60.120.200">
    <property type="match status" value="1"/>
</dbReference>
<dbReference type="PROSITE" id="PS51257">
    <property type="entry name" value="PROKAR_LIPOPROTEIN"/>
    <property type="match status" value="1"/>
</dbReference>
<evidence type="ECO:0000259" key="3">
    <source>
        <dbReference type="PROSITE" id="PS50022"/>
    </source>
</evidence>
<dbReference type="SUPFAM" id="SSF49899">
    <property type="entry name" value="Concanavalin A-like lectins/glucanases"/>
    <property type="match status" value="1"/>
</dbReference>
<dbReference type="EMBL" id="JAVRIF010000002">
    <property type="protein sequence ID" value="MDT0602716.1"/>
    <property type="molecule type" value="Genomic_DNA"/>
</dbReference>
<feature type="region of interest" description="Disordered" evidence="1">
    <location>
        <begin position="23"/>
        <end position="43"/>
    </location>
</feature>
<dbReference type="InterPro" id="IPR000421">
    <property type="entry name" value="FA58C"/>
</dbReference>
<comment type="caution">
    <text evidence="4">The sequence shown here is derived from an EMBL/GenBank/DDBJ whole genome shotgun (WGS) entry which is preliminary data.</text>
</comment>
<feature type="domain" description="F5/8 type C" evidence="3">
    <location>
        <begin position="44"/>
        <end position="188"/>
    </location>
</feature>
<dbReference type="Gene3D" id="2.60.120.260">
    <property type="entry name" value="Galactose-binding domain-like"/>
    <property type="match status" value="1"/>
</dbReference>
<feature type="chain" id="PRO_5045096223" evidence="2">
    <location>
        <begin position="25"/>
        <end position="466"/>
    </location>
</feature>
<dbReference type="InterPro" id="IPR013320">
    <property type="entry name" value="ConA-like_dom_sf"/>
</dbReference>
<name>A0ABU3A178_9GAMM</name>
<gene>
    <name evidence="4" type="ORF">RM573_03860</name>
</gene>
<dbReference type="Proteomes" id="UP001266357">
    <property type="component" value="Unassembled WGS sequence"/>
</dbReference>
<organism evidence="4 5">
    <name type="scientific">Thalassotalea castellviae</name>
    <dbReference type="NCBI Taxonomy" id="3075612"/>
    <lineage>
        <taxon>Bacteria</taxon>
        <taxon>Pseudomonadati</taxon>
        <taxon>Pseudomonadota</taxon>
        <taxon>Gammaproteobacteria</taxon>
        <taxon>Alteromonadales</taxon>
        <taxon>Colwelliaceae</taxon>
        <taxon>Thalassotalea</taxon>
    </lineage>
</organism>
<keyword evidence="5" id="KW-1185">Reference proteome</keyword>
<keyword evidence="2" id="KW-0732">Signal</keyword>
<accession>A0ABU3A178</accession>
<evidence type="ECO:0000313" key="5">
    <source>
        <dbReference type="Proteomes" id="UP001266357"/>
    </source>
</evidence>
<evidence type="ECO:0000313" key="4">
    <source>
        <dbReference type="EMBL" id="MDT0602716.1"/>
    </source>
</evidence>
<sequence length="466" mass="51581">MLLRSNFILISLLVLLQGCGSSSSSDTAIDEPIQEQPTTPDTPDEVVIETISCSTLNKLDFTQASVQSQMQGFEASQSIDGSFIASSRWSTSNNQHDLILTLDEVSLVKGLAITWLNNDERTYSFDIETSQDKEEWLPVLTSAISNASTTRGEYVELTESSARYVKIVANGSDKNDGNHIVEVEAFGCRENKTSSIELNDWYLSIPVDESTNSKAKSIYESTLNDNYFNAEFFFLDKEGGMVFRAPIEGAKTSTNTKYTRTELREMLRRGNTNISTQGVNKNNWVFSSAPASDQSAAGGVDGTLTAELAVNYVTETGDSAQVGRVIIGQIHANDDEPIRVYYRKLPNNEKGAIYLAHEIKDGDDTYYELIGTRSKSAENPANGIKLNERFGYQISVSGNILTFTLTRDGQADLIQEIDMNSSSYDLGGQYMYFKAGVYNQNNSGDPKDYVQATFYKIENSHINYDG</sequence>
<feature type="signal peptide" evidence="2">
    <location>
        <begin position="1"/>
        <end position="24"/>
    </location>
</feature>
<protein>
    <submittedName>
        <fullName evidence="4">Polysaccharide lyase family 7 protein</fullName>
    </submittedName>
</protein>
<evidence type="ECO:0000256" key="1">
    <source>
        <dbReference type="SAM" id="MobiDB-lite"/>
    </source>
</evidence>
<dbReference type="Pfam" id="PF00754">
    <property type="entry name" value="F5_F8_type_C"/>
    <property type="match status" value="1"/>
</dbReference>